<name>U2MRM2_9BACT</name>
<evidence type="ECO:0000313" key="3">
    <source>
        <dbReference type="Proteomes" id="UP000016600"/>
    </source>
</evidence>
<dbReference type="SUPFAM" id="SSF50998">
    <property type="entry name" value="Quinoprotein alcohol dehydrogenase-like"/>
    <property type="match status" value="1"/>
</dbReference>
<reference evidence="2 3" key="1">
    <citation type="submission" date="2013-08" db="EMBL/GenBank/DDBJ databases">
        <authorList>
            <person name="Durkin A.S."/>
            <person name="Haft D.R."/>
            <person name="McCorrison J."/>
            <person name="Torralba M."/>
            <person name="Gillis M."/>
            <person name="Haft D.H."/>
            <person name="Methe B."/>
            <person name="Sutton G."/>
            <person name="Nelson K.E."/>
        </authorList>
    </citation>
    <scope>NUCLEOTIDE SEQUENCE [LARGE SCALE GENOMIC DNA]</scope>
    <source>
        <strain evidence="2 3">F0068</strain>
    </source>
</reference>
<protein>
    <recommendedName>
        <fullName evidence="4">PQQ-like domain protein</fullName>
    </recommendedName>
</protein>
<evidence type="ECO:0000313" key="2">
    <source>
        <dbReference type="EMBL" id="ERK04300.1"/>
    </source>
</evidence>
<gene>
    <name evidence="2" type="ORF">HMPREF1218_1040</name>
</gene>
<dbReference type="PATRIC" id="fig|1081904.3.peg.71"/>
<dbReference type="Proteomes" id="UP000016600">
    <property type="component" value="Unassembled WGS sequence"/>
</dbReference>
<sequence length="523" mass="58272">MKRQIFFIFAVFAFCANAWAQYDSVAFAKTPDGKEWKAPCLAFKKSCYGFSVSPDRNLAAVKFGVITQNGSFKIDGELCMVDLQSGQPLWSRFIQLYDRPLASKAPVIRLTHYGLLLLRGSRIEMLDSRTQTLLWKEKLLPLFRNDSLDILMGYQSATSSKLKGLQLSTGRQLWEGKVPHKNNWGWNRMRVVNDTTVAVVADDIHFINPLTGRIRTHKAYTGYEDVGASVLLGLAGALGGVVGGAFVGSSFYYVPYVGSSIISGLSSDILYRDGRYYVSDRDSLRCLDADARTLWARGLPPKMVGRADLFGTEGPLLMVNYAFGLRGGANMKTVGKPFIASFDAATGKTVCFNYLTAKKNRIVKSACSANAVYLMFDDALGRMGLRDSVVDVRPWNSKADGKLVAMLSDTIYTFRESDQTLTPLCVSDHRCVVMTDQEKLFVVDDRLKIVEDYAADHIYRVLCRWGDCALVNFNGRKGDNWIIRKSGEPLAHITVPLVSLRLMDDTLYLLSGTRLFCINVKNL</sequence>
<dbReference type="Gene3D" id="2.130.10.10">
    <property type="entry name" value="YVTN repeat-like/Quinoprotein amine dehydrogenase"/>
    <property type="match status" value="1"/>
</dbReference>
<comment type="caution">
    <text evidence="2">The sequence shown here is derived from an EMBL/GenBank/DDBJ whole genome shotgun (WGS) entry which is preliminary data.</text>
</comment>
<feature type="signal peptide" evidence="1">
    <location>
        <begin position="1"/>
        <end position="20"/>
    </location>
</feature>
<dbReference type="InterPro" id="IPR011047">
    <property type="entry name" value="Quinoprotein_ADH-like_sf"/>
</dbReference>
<dbReference type="EMBL" id="AWET01000004">
    <property type="protein sequence ID" value="ERK04300.1"/>
    <property type="molecule type" value="Genomic_DNA"/>
</dbReference>
<feature type="chain" id="PRO_5004631172" description="PQQ-like domain protein" evidence="1">
    <location>
        <begin position="21"/>
        <end position="523"/>
    </location>
</feature>
<accession>U2MRM2</accession>
<evidence type="ECO:0008006" key="4">
    <source>
        <dbReference type="Google" id="ProtNLM"/>
    </source>
</evidence>
<dbReference type="RefSeq" id="WP_021582906.1">
    <property type="nucleotide sequence ID" value="NZ_AWET01000004.1"/>
</dbReference>
<dbReference type="AlphaFoldDB" id="U2MRM2"/>
<dbReference type="InterPro" id="IPR015943">
    <property type="entry name" value="WD40/YVTN_repeat-like_dom_sf"/>
</dbReference>
<organism evidence="2 3">
    <name type="scientific">Hoylesella pleuritidis F0068</name>
    <dbReference type="NCBI Taxonomy" id="1081904"/>
    <lineage>
        <taxon>Bacteria</taxon>
        <taxon>Pseudomonadati</taxon>
        <taxon>Bacteroidota</taxon>
        <taxon>Bacteroidia</taxon>
        <taxon>Bacteroidales</taxon>
        <taxon>Prevotellaceae</taxon>
        <taxon>Hoylesella</taxon>
    </lineage>
</organism>
<keyword evidence="3" id="KW-1185">Reference proteome</keyword>
<evidence type="ECO:0000256" key="1">
    <source>
        <dbReference type="SAM" id="SignalP"/>
    </source>
</evidence>
<proteinExistence type="predicted"/>
<keyword evidence="1" id="KW-0732">Signal</keyword>